<keyword evidence="1 4" id="KW-0808">Transferase</keyword>
<evidence type="ECO:0000313" key="5">
    <source>
        <dbReference type="Proteomes" id="UP000475532"/>
    </source>
</evidence>
<organism evidence="4 5">
    <name type="scientific">Actinomadura bangladeshensis</name>
    <dbReference type="NCBI Taxonomy" id="453573"/>
    <lineage>
        <taxon>Bacteria</taxon>
        <taxon>Bacillati</taxon>
        <taxon>Actinomycetota</taxon>
        <taxon>Actinomycetes</taxon>
        <taxon>Streptosporangiales</taxon>
        <taxon>Thermomonosporaceae</taxon>
        <taxon>Actinomadura</taxon>
    </lineage>
</organism>
<name>A0A6L9QQ93_9ACTN</name>
<evidence type="ECO:0000259" key="3">
    <source>
        <dbReference type="PROSITE" id="PS51186"/>
    </source>
</evidence>
<dbReference type="EMBL" id="JAAGLI010000941">
    <property type="protein sequence ID" value="NEA27630.1"/>
    <property type="molecule type" value="Genomic_DNA"/>
</dbReference>
<dbReference type="Proteomes" id="UP000475532">
    <property type="component" value="Unassembled WGS sequence"/>
</dbReference>
<evidence type="ECO:0000256" key="1">
    <source>
        <dbReference type="ARBA" id="ARBA00022679"/>
    </source>
</evidence>
<dbReference type="PANTHER" id="PTHR10545">
    <property type="entry name" value="DIAMINE N-ACETYLTRANSFERASE"/>
    <property type="match status" value="1"/>
</dbReference>
<evidence type="ECO:0000313" key="4">
    <source>
        <dbReference type="EMBL" id="NEA27630.1"/>
    </source>
</evidence>
<comment type="caution">
    <text evidence="4">The sequence shown here is derived from an EMBL/GenBank/DDBJ whole genome shotgun (WGS) entry which is preliminary data.</text>
</comment>
<evidence type="ECO:0000256" key="2">
    <source>
        <dbReference type="ARBA" id="ARBA00023315"/>
    </source>
</evidence>
<proteinExistence type="predicted"/>
<reference evidence="4 5" key="1">
    <citation type="submission" date="2020-01" db="EMBL/GenBank/DDBJ databases">
        <title>Insect and environment-associated Actinomycetes.</title>
        <authorList>
            <person name="Currrie C."/>
            <person name="Chevrette M."/>
            <person name="Carlson C."/>
            <person name="Stubbendieck R."/>
            <person name="Wendt-Pienkowski E."/>
        </authorList>
    </citation>
    <scope>NUCLEOTIDE SEQUENCE [LARGE SCALE GENOMIC DNA]</scope>
    <source>
        <strain evidence="4 5">SID10258</strain>
    </source>
</reference>
<dbReference type="InterPro" id="IPR016181">
    <property type="entry name" value="Acyl_CoA_acyltransferase"/>
</dbReference>
<dbReference type="SUPFAM" id="SSF55729">
    <property type="entry name" value="Acyl-CoA N-acyltransferases (Nat)"/>
    <property type="match status" value="1"/>
</dbReference>
<dbReference type="GO" id="GO:0008080">
    <property type="term" value="F:N-acetyltransferase activity"/>
    <property type="evidence" value="ECO:0007669"/>
    <property type="project" value="TreeGrafter"/>
</dbReference>
<dbReference type="PANTHER" id="PTHR10545:SF29">
    <property type="entry name" value="GH14572P-RELATED"/>
    <property type="match status" value="1"/>
</dbReference>
<dbReference type="Gene3D" id="3.40.630.30">
    <property type="match status" value="1"/>
</dbReference>
<protein>
    <submittedName>
        <fullName evidence="4">GNAT family N-acetyltransferase</fullName>
    </submittedName>
</protein>
<dbReference type="Pfam" id="PF00583">
    <property type="entry name" value="Acetyltransf_1"/>
    <property type="match status" value="1"/>
</dbReference>
<sequence length="160" mass="17609">MTVTVAKATPEHVSAILALLEEMDQFYGDTTDGTPGERAAQLRQALFSDPAGSYALIAVDGDEVVGIASWSFLWPAVGLTSSLYLKELYVSRLHRRSGVGTVLMRAVFEAAAKHQCSRVEWTTDIDNSDAQEFYAKFGFQQLVTKVFFRADAARIARGIR</sequence>
<gene>
    <name evidence="4" type="ORF">G3I70_34810</name>
</gene>
<dbReference type="InterPro" id="IPR000182">
    <property type="entry name" value="GNAT_dom"/>
</dbReference>
<keyword evidence="2" id="KW-0012">Acyltransferase</keyword>
<dbReference type="InterPro" id="IPR051016">
    <property type="entry name" value="Diverse_Substrate_AcTransf"/>
</dbReference>
<dbReference type="CDD" id="cd04301">
    <property type="entry name" value="NAT_SF"/>
    <property type="match status" value="1"/>
</dbReference>
<accession>A0A6L9QQ93</accession>
<dbReference type="RefSeq" id="WP_163062218.1">
    <property type="nucleotide sequence ID" value="NZ_JAAGLI010000941.1"/>
</dbReference>
<dbReference type="AlphaFoldDB" id="A0A6L9QQ93"/>
<dbReference type="PROSITE" id="PS51186">
    <property type="entry name" value="GNAT"/>
    <property type="match status" value="1"/>
</dbReference>
<feature type="domain" description="N-acetyltransferase" evidence="3">
    <location>
        <begin position="3"/>
        <end position="160"/>
    </location>
</feature>